<proteinExistence type="predicted"/>
<evidence type="ECO:0000256" key="9">
    <source>
        <dbReference type="ARBA" id="ARBA00023224"/>
    </source>
</evidence>
<feature type="non-terminal residue" evidence="11">
    <location>
        <position position="154"/>
    </location>
</feature>
<keyword evidence="6 10" id="KW-1133">Transmembrane helix</keyword>
<keyword evidence="2" id="KW-1003">Cell membrane</keyword>
<feature type="non-terminal residue" evidence="11">
    <location>
        <position position="1"/>
    </location>
</feature>
<accession>E2AF69</accession>
<sequence>YDRFKKLIQRHIYLIEMTRKLVDVMSFILLLELFITSICLCVMGFQFIVALKEKDVVKMAQSLMVQIVFLVTLSVYSFIGRYLKSQMEDIGYSIYQIAWYEFPMKLTRNLVFIFMQTEGPAMLQAGNFIVVNLSTLVNVLKTSFSYLSVLRIML</sequence>
<evidence type="ECO:0000313" key="12">
    <source>
        <dbReference type="Proteomes" id="UP000000311"/>
    </source>
</evidence>
<feature type="transmembrane region" description="Helical" evidence="10">
    <location>
        <begin position="21"/>
        <end position="51"/>
    </location>
</feature>
<feature type="transmembrane region" description="Helical" evidence="10">
    <location>
        <begin position="63"/>
        <end position="83"/>
    </location>
</feature>
<keyword evidence="5" id="KW-0552">Olfaction</keyword>
<protein>
    <submittedName>
        <fullName evidence="11">Odorant receptor 2a</fullName>
    </submittedName>
</protein>
<dbReference type="AlphaFoldDB" id="E2AF69"/>
<evidence type="ECO:0000256" key="4">
    <source>
        <dbReference type="ARBA" id="ARBA00022692"/>
    </source>
</evidence>
<evidence type="ECO:0000256" key="6">
    <source>
        <dbReference type="ARBA" id="ARBA00022989"/>
    </source>
</evidence>
<gene>
    <name evidence="11" type="ORF">EAG_14059</name>
</gene>
<evidence type="ECO:0000256" key="7">
    <source>
        <dbReference type="ARBA" id="ARBA00023136"/>
    </source>
</evidence>
<evidence type="ECO:0000256" key="2">
    <source>
        <dbReference type="ARBA" id="ARBA00022475"/>
    </source>
</evidence>
<evidence type="ECO:0000256" key="5">
    <source>
        <dbReference type="ARBA" id="ARBA00022725"/>
    </source>
</evidence>
<dbReference type="PANTHER" id="PTHR21137">
    <property type="entry name" value="ODORANT RECEPTOR"/>
    <property type="match status" value="1"/>
</dbReference>
<dbReference type="EMBL" id="GL439019">
    <property type="protein sequence ID" value="EFN67935.1"/>
    <property type="molecule type" value="Genomic_DNA"/>
</dbReference>
<evidence type="ECO:0000256" key="3">
    <source>
        <dbReference type="ARBA" id="ARBA00022606"/>
    </source>
</evidence>
<dbReference type="GO" id="GO:0004984">
    <property type="term" value="F:olfactory receptor activity"/>
    <property type="evidence" value="ECO:0007669"/>
    <property type="project" value="InterPro"/>
</dbReference>
<dbReference type="Pfam" id="PF02949">
    <property type="entry name" value="7tm_6"/>
    <property type="match status" value="1"/>
</dbReference>
<evidence type="ECO:0000313" key="11">
    <source>
        <dbReference type="EMBL" id="EFN67935.1"/>
    </source>
</evidence>
<name>E2AF69_CAMFO</name>
<reference evidence="11 12" key="1">
    <citation type="journal article" date="2010" name="Science">
        <title>Genomic comparison of the ants Camponotus floridanus and Harpegnathos saltator.</title>
        <authorList>
            <person name="Bonasio R."/>
            <person name="Zhang G."/>
            <person name="Ye C."/>
            <person name="Mutti N.S."/>
            <person name="Fang X."/>
            <person name="Qin N."/>
            <person name="Donahue G."/>
            <person name="Yang P."/>
            <person name="Li Q."/>
            <person name="Li C."/>
            <person name="Zhang P."/>
            <person name="Huang Z."/>
            <person name="Berger S.L."/>
            <person name="Reinberg D."/>
            <person name="Wang J."/>
            <person name="Liebig J."/>
        </authorList>
    </citation>
    <scope>NUCLEOTIDE SEQUENCE [LARGE SCALE GENOMIC DNA]</scope>
    <source>
        <strain evidence="12">C129</strain>
    </source>
</reference>
<keyword evidence="8 11" id="KW-0675">Receptor</keyword>
<dbReference type="GO" id="GO:0005549">
    <property type="term" value="F:odorant binding"/>
    <property type="evidence" value="ECO:0007669"/>
    <property type="project" value="InterPro"/>
</dbReference>
<keyword evidence="12" id="KW-1185">Reference proteome</keyword>
<dbReference type="OrthoDB" id="8185860at2759"/>
<keyword evidence="3" id="KW-0716">Sensory transduction</keyword>
<evidence type="ECO:0000256" key="10">
    <source>
        <dbReference type="SAM" id="Phobius"/>
    </source>
</evidence>
<organism evidence="12">
    <name type="scientific">Camponotus floridanus</name>
    <name type="common">Florida carpenter ant</name>
    <dbReference type="NCBI Taxonomy" id="104421"/>
    <lineage>
        <taxon>Eukaryota</taxon>
        <taxon>Metazoa</taxon>
        <taxon>Ecdysozoa</taxon>
        <taxon>Arthropoda</taxon>
        <taxon>Hexapoda</taxon>
        <taxon>Insecta</taxon>
        <taxon>Pterygota</taxon>
        <taxon>Neoptera</taxon>
        <taxon>Endopterygota</taxon>
        <taxon>Hymenoptera</taxon>
        <taxon>Apocrita</taxon>
        <taxon>Aculeata</taxon>
        <taxon>Formicoidea</taxon>
        <taxon>Formicidae</taxon>
        <taxon>Formicinae</taxon>
        <taxon>Camponotus</taxon>
    </lineage>
</organism>
<dbReference type="PANTHER" id="PTHR21137:SF35">
    <property type="entry name" value="ODORANT RECEPTOR 19A-RELATED"/>
    <property type="match status" value="1"/>
</dbReference>
<dbReference type="GO" id="GO:0007165">
    <property type="term" value="P:signal transduction"/>
    <property type="evidence" value="ECO:0007669"/>
    <property type="project" value="UniProtKB-KW"/>
</dbReference>
<dbReference type="GO" id="GO:0005886">
    <property type="term" value="C:plasma membrane"/>
    <property type="evidence" value="ECO:0007669"/>
    <property type="project" value="UniProtKB-SubCell"/>
</dbReference>
<evidence type="ECO:0000256" key="1">
    <source>
        <dbReference type="ARBA" id="ARBA00004651"/>
    </source>
</evidence>
<dbReference type="InterPro" id="IPR004117">
    <property type="entry name" value="7tm6_olfct_rcpt"/>
</dbReference>
<dbReference type="Proteomes" id="UP000000311">
    <property type="component" value="Unassembled WGS sequence"/>
</dbReference>
<keyword evidence="9" id="KW-0807">Transducer</keyword>
<dbReference type="InParanoid" id="E2AF69"/>
<comment type="subcellular location">
    <subcellularLocation>
        <location evidence="1">Cell membrane</location>
        <topology evidence="1">Multi-pass membrane protein</topology>
    </subcellularLocation>
</comment>
<evidence type="ECO:0000256" key="8">
    <source>
        <dbReference type="ARBA" id="ARBA00023170"/>
    </source>
</evidence>
<keyword evidence="7 10" id="KW-0472">Membrane</keyword>
<keyword evidence="4 10" id="KW-0812">Transmembrane</keyword>